<accession>A0A1L7WTW3</accession>
<dbReference type="OrthoDB" id="10586691at2759"/>
<dbReference type="AlphaFoldDB" id="A0A1L7WTW3"/>
<proteinExistence type="predicted"/>
<protein>
    <submittedName>
        <fullName evidence="2">Uncharacterized protein</fullName>
    </submittedName>
</protein>
<organism evidence="2 3">
    <name type="scientific">Phialocephala subalpina</name>
    <dbReference type="NCBI Taxonomy" id="576137"/>
    <lineage>
        <taxon>Eukaryota</taxon>
        <taxon>Fungi</taxon>
        <taxon>Dikarya</taxon>
        <taxon>Ascomycota</taxon>
        <taxon>Pezizomycotina</taxon>
        <taxon>Leotiomycetes</taxon>
        <taxon>Helotiales</taxon>
        <taxon>Mollisiaceae</taxon>
        <taxon>Phialocephala</taxon>
        <taxon>Phialocephala fortinii species complex</taxon>
    </lineage>
</organism>
<evidence type="ECO:0000256" key="1">
    <source>
        <dbReference type="SAM" id="MobiDB-lite"/>
    </source>
</evidence>
<sequence length="534" mass="60220">MLPLKICPSSTSLVAEPRSRCQHKMQLPHLLTIGTAALGFAATSLAAPVSHSKTQKLSSTASLHGAVNITGYHQSKNASLLEELHTIELKDGKPFSFRELPSDLKDLDDLKKEVHDADLATLKLIGMEFGHVIPGMKPSADLTLRSRLLTAISKKYREIGWKSMRESHRHHKNKTLGTRDLKDDILKIFGLDHAESNKTLATRGIEEDILELSKLFGFDDATSNKTLTTRDFKELGWNWNKNKTAKAHPAHVEHKRLYFPKTDAKGRPFRPYTNYTKSAHRHHHLTKPHHRVQNSTKFVLWIESLAKAKANKLRGRSNETRQILITNYLREIYKDPLNAFIVSPLLKDLAATTENKDRNASFAEKHIHRRSNETNPAVANLEHALSLFPFFKFIKDISDKNLTDEATLNTFIEEEFGNLETEVPVLNVTDSGSSKDKNEAASADSDPFRDDWHDALTPLRVPIFHQAVKTFNGTMANVTEPAEITSSEEGYPMQLDEEMDRLKVSLMEGWDSNRRPLSAKEHSIATAGIMLIVL</sequence>
<dbReference type="Proteomes" id="UP000184330">
    <property type="component" value="Unassembled WGS sequence"/>
</dbReference>
<evidence type="ECO:0000313" key="3">
    <source>
        <dbReference type="Proteomes" id="UP000184330"/>
    </source>
</evidence>
<keyword evidence="3" id="KW-1185">Reference proteome</keyword>
<feature type="region of interest" description="Disordered" evidence="1">
    <location>
        <begin position="428"/>
        <end position="448"/>
    </location>
</feature>
<reference evidence="2 3" key="1">
    <citation type="submission" date="2016-03" db="EMBL/GenBank/DDBJ databases">
        <authorList>
            <person name="Ploux O."/>
        </authorList>
    </citation>
    <scope>NUCLEOTIDE SEQUENCE [LARGE SCALE GENOMIC DNA]</scope>
    <source>
        <strain evidence="2 3">UAMH 11012</strain>
    </source>
</reference>
<evidence type="ECO:0000313" key="2">
    <source>
        <dbReference type="EMBL" id="CZR56221.1"/>
    </source>
</evidence>
<name>A0A1L7WTW3_9HELO</name>
<gene>
    <name evidence="2" type="ORF">PAC_06109</name>
</gene>
<dbReference type="EMBL" id="FJOG01000007">
    <property type="protein sequence ID" value="CZR56221.1"/>
    <property type="molecule type" value="Genomic_DNA"/>
</dbReference>